<organism evidence="9 10">
    <name type="scientific">Parablautia muri</name>
    <dbReference type="NCBI Taxonomy" id="2320879"/>
    <lineage>
        <taxon>Bacteria</taxon>
        <taxon>Bacillati</taxon>
        <taxon>Bacillota</taxon>
        <taxon>Clostridia</taxon>
        <taxon>Lachnospirales</taxon>
        <taxon>Lachnospiraceae</taxon>
        <taxon>Parablautia</taxon>
    </lineage>
</organism>
<comment type="function">
    <text evidence="1">Site-specific tyrosine recombinase, which acts by catalyzing the cutting and rejoining of the recombining DNA molecules.</text>
</comment>
<dbReference type="GO" id="GO:0006310">
    <property type="term" value="P:DNA recombination"/>
    <property type="evidence" value="ECO:0007669"/>
    <property type="project" value="UniProtKB-KW"/>
</dbReference>
<keyword evidence="3" id="KW-0229">DNA integration</keyword>
<evidence type="ECO:0000256" key="5">
    <source>
        <dbReference type="ARBA" id="ARBA00023172"/>
    </source>
</evidence>
<dbReference type="GO" id="GO:0015074">
    <property type="term" value="P:DNA integration"/>
    <property type="evidence" value="ECO:0007669"/>
    <property type="project" value="UniProtKB-KW"/>
</dbReference>
<reference evidence="9" key="1">
    <citation type="submission" date="2018-09" db="EMBL/GenBank/DDBJ databases">
        <title>Murine metabolic-syndrome-specific gut microbial biobank.</title>
        <authorList>
            <person name="Liu C."/>
        </authorList>
    </citation>
    <scope>NUCLEOTIDE SEQUENCE</scope>
    <source>
        <strain evidence="9">D42-62</strain>
    </source>
</reference>
<dbReference type="PANTHER" id="PTHR30349:SF89">
    <property type="entry name" value="INTEGRASE_RECOMBINASE"/>
    <property type="match status" value="1"/>
</dbReference>
<feature type="domain" description="Core-binding (CB)" evidence="8">
    <location>
        <begin position="4"/>
        <end position="83"/>
    </location>
</feature>
<evidence type="ECO:0000256" key="3">
    <source>
        <dbReference type="ARBA" id="ARBA00022908"/>
    </source>
</evidence>
<dbReference type="AlphaFoldDB" id="A0A9X5BEY7"/>
<dbReference type="Gene3D" id="1.10.150.130">
    <property type="match status" value="1"/>
</dbReference>
<evidence type="ECO:0000256" key="4">
    <source>
        <dbReference type="ARBA" id="ARBA00023125"/>
    </source>
</evidence>
<dbReference type="GO" id="GO:0003677">
    <property type="term" value="F:DNA binding"/>
    <property type="evidence" value="ECO:0007669"/>
    <property type="project" value="UniProtKB-UniRule"/>
</dbReference>
<dbReference type="InterPro" id="IPR044068">
    <property type="entry name" value="CB"/>
</dbReference>
<keyword evidence="10" id="KW-1185">Reference proteome</keyword>
<dbReference type="InterPro" id="IPR004107">
    <property type="entry name" value="Integrase_SAM-like_N"/>
</dbReference>
<dbReference type="PANTHER" id="PTHR30349">
    <property type="entry name" value="PHAGE INTEGRASE-RELATED"/>
    <property type="match status" value="1"/>
</dbReference>
<keyword evidence="5" id="KW-0233">DNA recombination</keyword>
<dbReference type="Pfam" id="PF02899">
    <property type="entry name" value="Phage_int_SAM_1"/>
    <property type="match status" value="1"/>
</dbReference>
<evidence type="ECO:0000256" key="2">
    <source>
        <dbReference type="ARBA" id="ARBA00008857"/>
    </source>
</evidence>
<evidence type="ECO:0000256" key="1">
    <source>
        <dbReference type="ARBA" id="ARBA00003283"/>
    </source>
</evidence>
<dbReference type="InterPro" id="IPR002104">
    <property type="entry name" value="Integrase_catalytic"/>
</dbReference>
<accession>A0A9X5BEY7</accession>
<gene>
    <name evidence="9" type="ORF">D5281_09315</name>
</gene>
<dbReference type="SUPFAM" id="SSF56349">
    <property type="entry name" value="DNA breaking-rejoining enzymes"/>
    <property type="match status" value="1"/>
</dbReference>
<feature type="domain" description="Tyr recombinase" evidence="7">
    <location>
        <begin position="101"/>
        <end position="275"/>
    </location>
</feature>
<keyword evidence="4 6" id="KW-0238">DNA-binding</keyword>
<dbReference type="InterPro" id="IPR050090">
    <property type="entry name" value="Tyrosine_recombinase_XerCD"/>
</dbReference>
<dbReference type="InterPro" id="IPR010998">
    <property type="entry name" value="Integrase_recombinase_N"/>
</dbReference>
<evidence type="ECO:0000259" key="7">
    <source>
        <dbReference type="PROSITE" id="PS51898"/>
    </source>
</evidence>
<evidence type="ECO:0000313" key="9">
    <source>
        <dbReference type="EMBL" id="NBJ92791.1"/>
    </source>
</evidence>
<dbReference type="Proteomes" id="UP001154420">
    <property type="component" value="Unassembled WGS sequence"/>
</dbReference>
<dbReference type="PROSITE" id="PS51900">
    <property type="entry name" value="CB"/>
    <property type="match status" value="1"/>
</dbReference>
<evidence type="ECO:0000313" key="10">
    <source>
        <dbReference type="Proteomes" id="UP001154420"/>
    </source>
</evidence>
<comment type="similarity">
    <text evidence="2">Belongs to the 'phage' integrase family.</text>
</comment>
<dbReference type="RefSeq" id="WP_160559873.1">
    <property type="nucleotide sequence ID" value="NZ_QZDT01000012.1"/>
</dbReference>
<dbReference type="InterPro" id="IPR013762">
    <property type="entry name" value="Integrase-like_cat_sf"/>
</dbReference>
<evidence type="ECO:0000259" key="8">
    <source>
        <dbReference type="PROSITE" id="PS51900"/>
    </source>
</evidence>
<protein>
    <submittedName>
        <fullName evidence="9">Integrase</fullName>
    </submittedName>
</protein>
<dbReference type="OrthoDB" id="9801717at2"/>
<name>A0A9X5BEY7_9FIRM</name>
<sequence length="280" mass="32569">MGYERTEEMLTAYEGYLREEEHKQTTIEKYMRDIRFFTSWLGGRPVEKAVVLEWKEYLQTKGLAPATINAKLSALNGLFQFAGMKECSVKFLRIQRQMFREPSRELTQDEYKRLLGRARREGKERLALLIETICATGIRVSEVAYITVEAARKGRAEIDLKGKIRVILIPEKLCKKLIKYAEMERITCGEIFLTQNGKGLSRQQIWREMKELCKKTGVEPSKVFPHNLRHLFATLFYRVCKDIVQLADVLGHSSINTTRIYLMTTGTEHARHLEMLKLVM</sequence>
<dbReference type="Gene3D" id="1.10.443.10">
    <property type="entry name" value="Intergrase catalytic core"/>
    <property type="match status" value="1"/>
</dbReference>
<dbReference type="Pfam" id="PF00589">
    <property type="entry name" value="Phage_integrase"/>
    <property type="match status" value="1"/>
</dbReference>
<dbReference type="InterPro" id="IPR011010">
    <property type="entry name" value="DNA_brk_join_enz"/>
</dbReference>
<comment type="caution">
    <text evidence="9">The sequence shown here is derived from an EMBL/GenBank/DDBJ whole genome shotgun (WGS) entry which is preliminary data.</text>
</comment>
<evidence type="ECO:0000256" key="6">
    <source>
        <dbReference type="PROSITE-ProRule" id="PRU01248"/>
    </source>
</evidence>
<dbReference type="EMBL" id="QZDT01000012">
    <property type="protein sequence ID" value="NBJ92791.1"/>
    <property type="molecule type" value="Genomic_DNA"/>
</dbReference>
<dbReference type="PROSITE" id="PS51898">
    <property type="entry name" value="TYR_RECOMBINASE"/>
    <property type="match status" value="1"/>
</dbReference>
<proteinExistence type="inferred from homology"/>